<gene>
    <name evidence="1" type="ORF">PHM1_198</name>
</gene>
<accession>E3SN29</accession>
<evidence type="ECO:0000313" key="1">
    <source>
        <dbReference type="EMBL" id="ADO98822.1"/>
    </source>
</evidence>
<evidence type="ECO:0000313" key="2">
    <source>
        <dbReference type="Proteomes" id="UP000006530"/>
    </source>
</evidence>
<dbReference type="OrthoDB" id="16899at10239"/>
<sequence>MFSIDFPYVYNIIQSKNYYIIQVSVFKKMKKFLPLILLTGFSSPVLADITHRMTSSTQLITNAAATQVERIGSTYTVSGSGVTMDVGGGNSADNMVGGIGSLTDGVGQGSIATATQTSAGGAYSFSQSFIEGDVIATTAPAVGAVSPYSNQVSTAVGSGTGTGTVTSAHTVTAVGGGSGTSATAQFVTELTIQ</sequence>
<dbReference type="Pfam" id="PF19847">
    <property type="entry name" value="DUF6322"/>
    <property type="match status" value="1"/>
</dbReference>
<organism evidence="1 2">
    <name type="scientific">Prochlorococcus phage P-HM1</name>
    <dbReference type="NCBI Taxonomy" id="445700"/>
    <lineage>
        <taxon>Viruses</taxon>
        <taxon>Duplodnaviria</taxon>
        <taxon>Heunggongvirae</taxon>
        <taxon>Uroviricota</taxon>
        <taxon>Caudoviricetes</taxon>
        <taxon>Eurybiavirus</taxon>
        <taxon>Eurybiavirus PHM2</taxon>
    </lineage>
</organism>
<dbReference type="KEGG" id="vg:10327111"/>
<reference evidence="1 2" key="1">
    <citation type="journal article" date="2010" name="Environ. Microbiol.">
        <title>Genomic analysis of oceanic cyanobacterial myoviruses compared with T4-like myoviruses from diverse hosts and environments.</title>
        <authorList>
            <person name="Sullivan M.B."/>
            <person name="Huang K.H."/>
            <person name="Ignacio-Espinoza J.C."/>
            <person name="Berlin A.M."/>
            <person name="Kelly L."/>
            <person name="Weigele P.R."/>
            <person name="DeFrancesco A.S."/>
            <person name="Kern S.E."/>
            <person name="Thompson L.R."/>
            <person name="Young S."/>
            <person name="Yandava C."/>
            <person name="Fu R."/>
            <person name="Krastins B."/>
            <person name="Chase M."/>
            <person name="Sarracino D."/>
            <person name="Osburne M.S."/>
            <person name="Henn M.R."/>
            <person name="Chisholm S.W."/>
        </authorList>
    </citation>
    <scope>NUCLEOTIDE SEQUENCE [LARGE SCALE GENOMIC DNA]</scope>
    <source>
        <strain evidence="1">M4-247</strain>
    </source>
</reference>
<dbReference type="InterPro" id="IPR046285">
    <property type="entry name" value="DUF6322"/>
</dbReference>
<protein>
    <recommendedName>
        <fullName evidence="3">OMP1 protein</fullName>
    </recommendedName>
</protein>
<evidence type="ECO:0008006" key="3">
    <source>
        <dbReference type="Google" id="ProtNLM"/>
    </source>
</evidence>
<dbReference type="EMBL" id="GU071101">
    <property type="protein sequence ID" value="ADO98822.1"/>
    <property type="molecule type" value="Genomic_DNA"/>
</dbReference>
<name>E3SN29_9CAUD</name>
<dbReference type="Proteomes" id="UP000006530">
    <property type="component" value="Segment"/>
</dbReference>
<dbReference type="GeneID" id="10327111"/>
<keyword evidence="2" id="KW-1185">Reference proteome</keyword>
<proteinExistence type="predicted"/>
<dbReference type="RefSeq" id="YP_004322623.1">
    <property type="nucleotide sequence ID" value="NC_015280.1"/>
</dbReference>